<feature type="compositionally biased region" description="Low complexity" evidence="1">
    <location>
        <begin position="304"/>
        <end position="330"/>
    </location>
</feature>
<accession>A0A9E7AN06</accession>
<feature type="compositionally biased region" description="Low complexity" evidence="1">
    <location>
        <begin position="220"/>
        <end position="234"/>
    </location>
</feature>
<keyword evidence="2" id="KW-1133">Transmembrane helix</keyword>
<feature type="region of interest" description="Disordered" evidence="1">
    <location>
        <begin position="292"/>
        <end position="337"/>
    </location>
</feature>
<feature type="compositionally biased region" description="Gly residues" evidence="1">
    <location>
        <begin position="190"/>
        <end position="219"/>
    </location>
</feature>
<evidence type="ECO:0000313" key="3">
    <source>
        <dbReference type="EMBL" id="UQF79909.1"/>
    </source>
</evidence>
<proteinExistence type="predicted"/>
<protein>
    <submittedName>
        <fullName evidence="3">Uncharacterized protein</fullName>
    </submittedName>
</protein>
<name>A0A9E7AN06_9ACTO</name>
<evidence type="ECO:0000313" key="4">
    <source>
        <dbReference type="Proteomes" id="UP000830236"/>
    </source>
</evidence>
<evidence type="ECO:0000256" key="1">
    <source>
        <dbReference type="SAM" id="MobiDB-lite"/>
    </source>
</evidence>
<dbReference type="AlphaFoldDB" id="A0A9E7AN06"/>
<feature type="region of interest" description="Disordered" evidence="1">
    <location>
        <begin position="189"/>
        <end position="260"/>
    </location>
</feature>
<keyword evidence="2" id="KW-0472">Membrane</keyword>
<evidence type="ECO:0000256" key="2">
    <source>
        <dbReference type="SAM" id="Phobius"/>
    </source>
</evidence>
<dbReference type="EMBL" id="CP097095">
    <property type="protein sequence ID" value="UQF79909.1"/>
    <property type="molecule type" value="Genomic_DNA"/>
</dbReference>
<organism evidence="3 4">
    <name type="scientific">Actinomyces graevenitzii</name>
    <dbReference type="NCBI Taxonomy" id="55565"/>
    <lineage>
        <taxon>Bacteria</taxon>
        <taxon>Bacillati</taxon>
        <taxon>Actinomycetota</taxon>
        <taxon>Actinomycetes</taxon>
        <taxon>Actinomycetales</taxon>
        <taxon>Actinomycetaceae</taxon>
        <taxon>Actinomyces</taxon>
    </lineage>
</organism>
<gene>
    <name evidence="3" type="ORF">M3I41_01120</name>
</gene>
<dbReference type="Proteomes" id="UP000830236">
    <property type="component" value="Chromosome"/>
</dbReference>
<feature type="transmembrane region" description="Helical" evidence="2">
    <location>
        <begin position="267"/>
        <end position="288"/>
    </location>
</feature>
<keyword evidence="2" id="KW-0812">Transmembrane</keyword>
<sequence>MNVVAFKSREFAARIGAVVVAFVLAFSLVSLTAPARADGELDMKMWVEYSFSGDNVTFSYRYHSTMQGSDHKTMCNKYGNSGAYGDALKYGITQYEGVEVCEMQATVKIDQFISSNGAAIGFGADGKLYREGSNIVYEGDLSVFSDATSAQFIDYKITFAGGVVSAEGAEVSGNTAKLKLGGKFKVVGNPGSGSSNGGSTNGGSSNGGSNNGGSSGNNQGGATPSSSPSSTSGSDNNENTVANGAPATVTPTPLAVKSSKSSSDNTLLYVIIGVAVVALVGLGAFLALRSGKKKSPSGMGGQFAYAPQPYGPGSYPQQQYPPQGNYPQQGQYGGYNG</sequence>
<reference evidence="3" key="1">
    <citation type="submission" date="2022-05" db="EMBL/GenBank/DDBJ databases">
        <title>Using nanopore sequencing to obtain complete genomes from saliva samples.</title>
        <authorList>
            <person name="Baker J.L."/>
        </authorList>
    </citation>
    <scope>NUCLEOTIDE SEQUENCE</scope>
    <source>
        <strain evidence="3">JCVI-JB-Ag32</strain>
    </source>
</reference>
<dbReference type="KEGG" id="agh:M3I41_01120"/>